<comment type="caution">
    <text evidence="2">The sequence shown here is derived from an EMBL/GenBank/DDBJ whole genome shotgun (WGS) entry which is preliminary data.</text>
</comment>
<name>A0A364LJL3_9GAMM</name>
<dbReference type="Proteomes" id="UP000249458">
    <property type="component" value="Unassembled WGS sequence"/>
</dbReference>
<dbReference type="AlphaFoldDB" id="A0A364LJL3"/>
<evidence type="ECO:0000313" key="2">
    <source>
        <dbReference type="EMBL" id="RAP36685.1"/>
    </source>
</evidence>
<feature type="transmembrane region" description="Helical" evidence="1">
    <location>
        <begin position="402"/>
        <end position="422"/>
    </location>
</feature>
<evidence type="ECO:0000313" key="3">
    <source>
        <dbReference type="Proteomes" id="UP000249458"/>
    </source>
</evidence>
<gene>
    <name evidence="2" type="ORF">B1207_07745</name>
</gene>
<keyword evidence="1" id="KW-0812">Transmembrane</keyword>
<dbReference type="EMBL" id="MVJN01000005">
    <property type="protein sequence ID" value="RAP36685.1"/>
    <property type="molecule type" value="Genomic_DNA"/>
</dbReference>
<reference evidence="2 3" key="1">
    <citation type="submission" date="2017-02" db="EMBL/GenBank/DDBJ databases">
        <title>Legionella quilivanii strain from human: case report and whole genome sequencing analysis.</title>
        <authorList>
            <person name="Lalancette C."/>
            <person name="Leduc J.-M."/>
            <person name="Levesque S."/>
            <person name="Fournier E."/>
            <person name="Saoud J."/>
            <person name="Faucher S.P."/>
            <person name="Bernard K."/>
            <person name="Martineau C."/>
            <person name="Longtin J."/>
        </authorList>
    </citation>
    <scope>NUCLEOTIDE SEQUENCE [LARGE SCALE GENOMIC DNA]</scope>
    <source>
        <strain evidence="2 3">ID143958</strain>
    </source>
</reference>
<feature type="transmembrane region" description="Helical" evidence="1">
    <location>
        <begin position="428"/>
        <end position="447"/>
    </location>
</feature>
<feature type="transmembrane region" description="Helical" evidence="1">
    <location>
        <begin position="42"/>
        <end position="62"/>
    </location>
</feature>
<protein>
    <recommendedName>
        <fullName evidence="4">Coiled-coil protein</fullName>
    </recommendedName>
</protein>
<accession>A0A364LJL3</accession>
<keyword evidence="1" id="KW-1133">Transmembrane helix</keyword>
<feature type="transmembrane region" description="Helical" evidence="1">
    <location>
        <begin position="303"/>
        <end position="324"/>
    </location>
</feature>
<sequence length="503" mass="58384">MNACVTSPIIRLPIVAQKLLISKVAEIVLLVLYKTCSLPDFFYIYFTFCLKFEIMLVSNLNLKGIMYVVMRRLPQVVQLEPSITLEGTKIWQTADFSSRPQAFYESLVEEHLALTLEYSILCTHLAREFMLQPDSPEFTKQLEAALLFAELLEYLFRNYINVPREVLRLRKEQAVYRYYLEKRGYYFEPQPADLELKADAFTQKMRNDTAWVNPFRLIFIRSKRLLNALVPVLSQIDQYAKAMATVDKVLNPALAYLGWIFFAPRLFSNLFLLFKHSVPAFMTEQEKNLGFWFRFLAQLKRRYFEIGNDVIWFTAGVLNCFVFVGPLAPIGVYFSLACFIYDIIWASIRAGIEIHRFNQLKAKYAEMAEEIKDDDSRYEEYQALLRHQKILDFRIEIETRRVLTTIATTAGVCLGFILMLPFFMANPIIPLIGAMIFLSATVAGFLATRYFEELRPQDQLQLPAKEKPSITSSPLLFFSSVNKSEQDENYNDTLLTQPAFQLT</sequence>
<evidence type="ECO:0008006" key="4">
    <source>
        <dbReference type="Google" id="ProtNLM"/>
    </source>
</evidence>
<organism evidence="2 3">
    <name type="scientific">Legionella quinlivanii</name>
    <dbReference type="NCBI Taxonomy" id="45073"/>
    <lineage>
        <taxon>Bacteria</taxon>
        <taxon>Pseudomonadati</taxon>
        <taxon>Pseudomonadota</taxon>
        <taxon>Gammaproteobacteria</taxon>
        <taxon>Legionellales</taxon>
        <taxon>Legionellaceae</taxon>
        <taxon>Legionella</taxon>
    </lineage>
</organism>
<evidence type="ECO:0000256" key="1">
    <source>
        <dbReference type="SAM" id="Phobius"/>
    </source>
</evidence>
<keyword evidence="1" id="KW-0472">Membrane</keyword>
<feature type="transmembrane region" description="Helical" evidence="1">
    <location>
        <begin position="330"/>
        <end position="352"/>
    </location>
</feature>
<proteinExistence type="predicted"/>